<dbReference type="SUPFAM" id="SSF55718">
    <property type="entry name" value="SCP-like"/>
    <property type="match status" value="1"/>
</dbReference>
<evidence type="ECO:0000313" key="2">
    <source>
        <dbReference type="EMBL" id="HJG28225.1"/>
    </source>
</evidence>
<gene>
    <name evidence="2" type="ORF">K8V20_06230</name>
</gene>
<evidence type="ECO:0000259" key="1">
    <source>
        <dbReference type="Pfam" id="PF02036"/>
    </source>
</evidence>
<dbReference type="AlphaFoldDB" id="A0A921LNX2"/>
<reference evidence="2" key="2">
    <citation type="submission" date="2021-09" db="EMBL/GenBank/DDBJ databases">
        <authorList>
            <person name="Gilroy R."/>
        </authorList>
    </citation>
    <scope>NUCLEOTIDE SEQUENCE</scope>
    <source>
        <strain evidence="2">ChiBcec21-2208</strain>
    </source>
</reference>
<name>A0A921LNX2_9FIRM</name>
<dbReference type="InterPro" id="IPR003033">
    <property type="entry name" value="SCP2_sterol-bd_dom"/>
</dbReference>
<proteinExistence type="predicted"/>
<dbReference type="Pfam" id="PF02036">
    <property type="entry name" value="SCP2"/>
    <property type="match status" value="1"/>
</dbReference>
<dbReference type="GO" id="GO:0005829">
    <property type="term" value="C:cytosol"/>
    <property type="evidence" value="ECO:0007669"/>
    <property type="project" value="TreeGrafter"/>
</dbReference>
<dbReference type="PANTHER" id="PTHR10094:SF25">
    <property type="entry name" value="SCP2 STEROL-BINDING DOMAIN-CONTAINING PROTEIN 1"/>
    <property type="match status" value="1"/>
</dbReference>
<organism evidence="2 3">
    <name type="scientific">Subdoligranulum variabile</name>
    <dbReference type="NCBI Taxonomy" id="214851"/>
    <lineage>
        <taxon>Bacteria</taxon>
        <taxon>Bacillati</taxon>
        <taxon>Bacillota</taxon>
        <taxon>Clostridia</taxon>
        <taxon>Eubacteriales</taxon>
        <taxon>Oscillospiraceae</taxon>
        <taxon>Subdoligranulum</taxon>
    </lineage>
</organism>
<dbReference type="Proteomes" id="UP000782880">
    <property type="component" value="Unassembled WGS sequence"/>
</dbReference>
<protein>
    <submittedName>
        <fullName evidence="2">SCP2 sterol-binding domain-containing protein</fullName>
    </submittedName>
</protein>
<dbReference type="PANTHER" id="PTHR10094">
    <property type="entry name" value="STEROL CARRIER PROTEIN 2 SCP-2 FAMILY PROTEIN"/>
    <property type="match status" value="1"/>
</dbReference>
<feature type="domain" description="SCP2" evidence="1">
    <location>
        <begin position="28"/>
        <end position="106"/>
    </location>
</feature>
<dbReference type="EMBL" id="DYVE01000164">
    <property type="protein sequence ID" value="HJG28225.1"/>
    <property type="molecule type" value="Genomic_DNA"/>
</dbReference>
<evidence type="ECO:0000313" key="3">
    <source>
        <dbReference type="Proteomes" id="UP000782880"/>
    </source>
</evidence>
<reference evidence="2" key="1">
    <citation type="journal article" date="2021" name="PeerJ">
        <title>Extensive microbial diversity within the chicken gut microbiome revealed by metagenomics and culture.</title>
        <authorList>
            <person name="Gilroy R."/>
            <person name="Ravi A."/>
            <person name="Getino M."/>
            <person name="Pursley I."/>
            <person name="Horton D.L."/>
            <person name="Alikhan N.F."/>
            <person name="Baker D."/>
            <person name="Gharbi K."/>
            <person name="Hall N."/>
            <person name="Watson M."/>
            <person name="Adriaenssens E.M."/>
            <person name="Foster-Nyarko E."/>
            <person name="Jarju S."/>
            <person name="Secka A."/>
            <person name="Antonio M."/>
            <person name="Oren A."/>
            <person name="Chaudhuri R.R."/>
            <person name="La Ragione R."/>
            <person name="Hildebrand F."/>
            <person name="Pallen M.J."/>
        </authorList>
    </citation>
    <scope>NUCLEOTIDE SEQUENCE</scope>
    <source>
        <strain evidence="2">ChiBcec21-2208</strain>
    </source>
</reference>
<accession>A0A921LNX2</accession>
<comment type="caution">
    <text evidence="2">The sequence shown here is derived from an EMBL/GenBank/DDBJ whole genome shotgun (WGS) entry which is preliminary data.</text>
</comment>
<dbReference type="InterPro" id="IPR036527">
    <property type="entry name" value="SCP2_sterol-bd_dom_sf"/>
</dbReference>
<sequence length="110" mass="12361">MTYEEVFAKVKELFGDADVSGIGEHLAYQFNVTGEGAGAFYVEVRDGKLFMEPYEYHDRDACFTCSADTLLKIASGKMDPVPAVMLGRLKVEGSIEKALRLKEFLKERRD</sequence>
<dbReference type="Gene3D" id="3.30.1050.10">
    <property type="entry name" value="SCP2 sterol-binding domain"/>
    <property type="match status" value="1"/>
</dbReference>